<dbReference type="PROSITE" id="PS00678">
    <property type="entry name" value="WD_REPEATS_1"/>
    <property type="match status" value="1"/>
</dbReference>
<keyword evidence="4" id="KW-0819">tRNA processing</keyword>
<evidence type="ECO:0000256" key="1">
    <source>
        <dbReference type="ARBA" id="ARBA00004496"/>
    </source>
</evidence>
<feature type="repeat" description="WD" evidence="7">
    <location>
        <begin position="265"/>
        <end position="306"/>
    </location>
</feature>
<dbReference type="InterPro" id="IPR001680">
    <property type="entry name" value="WD40_rpt"/>
</dbReference>
<dbReference type="InterPro" id="IPR015943">
    <property type="entry name" value="WD40/YVTN_repeat-like_dom_sf"/>
</dbReference>
<evidence type="ECO:0000256" key="6">
    <source>
        <dbReference type="ARBA" id="ARBA00038255"/>
    </source>
</evidence>
<dbReference type="AlphaFoldDB" id="A0A0S4TFF7"/>
<keyword evidence="3 7" id="KW-0853">WD repeat</keyword>
<dbReference type="InterPro" id="IPR019775">
    <property type="entry name" value="WD40_repeat_CS"/>
</dbReference>
<protein>
    <submittedName>
        <fullName evidence="8">Uncharacterized protein</fullName>
    </submittedName>
</protein>
<dbReference type="Proteomes" id="UP000199752">
    <property type="component" value="Chromosome 5"/>
</dbReference>
<keyword evidence="5" id="KW-0677">Repeat</keyword>
<evidence type="ECO:0000256" key="3">
    <source>
        <dbReference type="ARBA" id="ARBA00022574"/>
    </source>
</evidence>
<dbReference type="Pfam" id="PF00400">
    <property type="entry name" value="WD40"/>
    <property type="match status" value="2"/>
</dbReference>
<evidence type="ECO:0000256" key="7">
    <source>
        <dbReference type="PROSITE-ProRule" id="PRU00221"/>
    </source>
</evidence>
<dbReference type="GO" id="GO:0005737">
    <property type="term" value="C:cytoplasm"/>
    <property type="evidence" value="ECO:0007669"/>
    <property type="project" value="UniProtKB-SubCell"/>
</dbReference>
<accession>A0A0S4TFF7</accession>
<sequence length="1141" mass="129660">MENDTKICGVQPLSSLKPINSVLAIKLRNIHLILAGFGNELRIYSRNFETIYDQLVYHDSHNIYGIKYGELDDLVAIYGLNKVVWCRIHIQESQQDISDSKCQKIHSIKVGELNEYDLFLESCNYLKGKWLIGSSTGKIRLCKFEQQTQDYIIPKIQNLIIPQSPTLYCMKFHILTDSEEVMIVSGSAFSTVNVSILAINKESIIQEQILKAHNGVVYDLRIIGDGAGILSSSDDRKIIVWMKEENCLELTKNTQKFQFYPKYILIGHEAIIWSIDTLWEKKLIASISEDGDLFIWNLKEVKSKSYVNINGNDIQCINGPNSKVSKAHQGRGGRVIHSMSQLLENNKNYWSFITGGEGGDLKVWKFFIGYEQINIEDDKSELTCEDDYFAFSESKISPDINNQLETNDSNSIWYQGAHLIDQSKLIGVTRQGILSIGMKCSQGSSHEWKSIKIHDLGDLVYSMSSLDNGHLVLGSSRGKIIHGLINLITKEMEVKNELFMPNWTENITFVQYFTIVENELYLAFSSCSKGFLGASVFQKIDHNSEGESTNPWITSLVPIKGTPKYGELKCLDIFKYNNNTQGKIVCGTVSGNIFILNFKVLRKEVNQDGLGISSVSNGLDTIIEIWLSNVLSASHKGNVSSLNWINDSNDNLVFLSTGQDGKINQYSVKDEATLEWSHRWNSQCEYIVRCFKLNNSNWLIIGAVKHELFFYLAKDNVTSTPILLLTHKFGGIKRSFQINIRNYNDKDLLEVIWCQKPSIRIDQLNIRKILESEDFSNNFLNPLLMTKCLNVNPPSRLIHSSAWMNNNIVIFGGEDHIVRFYDVSNPSKMCLIHSIRLLDPIRRLKVVNIRENVQILMITGGRQMFHMFEIRKERNESDIGIKTIFSNNNDKKQNNCRFISLDYVIEPISMGENYKLIVMVGSSKGEILIFSFQLLDLGEKLELNLKKIVTFGLPFVPFSIRAENDSGEILVLVGLSNGSIKVLKSRNLGISINDFNIDLEFKFEIKAHNSGVNSVILLDGEKKDFRLIASSGHDQKISISRIITDKKKEDSIIVETLFSVSNAHFSSIRDLCYDPIKRILYSISWDQILNFNRFDELMLNFVETRKFPISIWDPSCISISNSNDKILISGGSGSCQLFNLA</sequence>
<dbReference type="VEuPathDB" id="CryptoDB:Chro.50124"/>
<dbReference type="InterPro" id="IPR051973">
    <property type="entry name" value="tRNA_Anticodon_Mtase-Reg"/>
</dbReference>
<feature type="repeat" description="WD" evidence="7">
    <location>
        <begin position="210"/>
        <end position="241"/>
    </location>
</feature>
<dbReference type="Gene3D" id="2.130.10.10">
    <property type="entry name" value="YVTN repeat-like/Quinoprotein amine dehydrogenase"/>
    <property type="match status" value="3"/>
</dbReference>
<dbReference type="GO" id="GO:0030488">
    <property type="term" value="P:tRNA methylation"/>
    <property type="evidence" value="ECO:0007669"/>
    <property type="project" value="TreeGrafter"/>
</dbReference>
<comment type="similarity">
    <text evidence="6">Belongs to the WD repeat WDR6 family.</text>
</comment>
<evidence type="ECO:0000313" key="8">
    <source>
        <dbReference type="EMBL" id="CUV06242.1"/>
    </source>
</evidence>
<organism evidence="8">
    <name type="scientific">Cryptosporidium hominis</name>
    <dbReference type="NCBI Taxonomy" id="237895"/>
    <lineage>
        <taxon>Eukaryota</taxon>
        <taxon>Sar</taxon>
        <taxon>Alveolata</taxon>
        <taxon>Apicomplexa</taxon>
        <taxon>Conoidasida</taxon>
        <taxon>Coccidia</taxon>
        <taxon>Eucoccidiorida</taxon>
        <taxon>Eimeriorina</taxon>
        <taxon>Cryptosporidiidae</taxon>
        <taxon>Cryptosporidium</taxon>
    </lineage>
</organism>
<name>A0A0S4TFF7_CRYHO</name>
<reference evidence="8" key="1">
    <citation type="submission" date="2015-08" db="EMBL/GenBank/DDBJ databases">
        <authorList>
            <person name="Babu N.S."/>
            <person name="Beckwith C.J."/>
            <person name="Beseler K.G."/>
            <person name="Brison A."/>
            <person name="Carone J.V."/>
            <person name="Caskin T.P."/>
            <person name="Diamond M."/>
            <person name="Durham M.E."/>
            <person name="Foxe J.M."/>
            <person name="Go M."/>
            <person name="Henderson B.A."/>
            <person name="Jones I.B."/>
            <person name="McGettigan J.A."/>
            <person name="Micheletti S.J."/>
            <person name="Nasrallah M.E."/>
            <person name="Ortiz D."/>
            <person name="Piller C.R."/>
            <person name="Privatt S.R."/>
            <person name="Schneider S.L."/>
            <person name="Sharp S."/>
            <person name="Smith T.C."/>
            <person name="Stanton J.D."/>
            <person name="Ullery H.E."/>
            <person name="Wilson R.J."/>
            <person name="Serrano M.G."/>
            <person name="Buck G."/>
            <person name="Lee V."/>
            <person name="Wang Y."/>
            <person name="Carvalho R."/>
            <person name="Voegtly L."/>
            <person name="Shi R."/>
            <person name="Duckworth R."/>
            <person name="Johnson A."/>
            <person name="Loviza R."/>
            <person name="Walstead R."/>
            <person name="Shah Z."/>
            <person name="Kiflezghi M."/>
            <person name="Wade K."/>
            <person name="Ball S.L."/>
            <person name="Bradley K.W."/>
            <person name="Asai D.J."/>
            <person name="Bowman C.A."/>
            <person name="Russell D.A."/>
            <person name="Pope W.H."/>
            <person name="Jacobs-Sera D."/>
            <person name="Hendrix R.W."/>
            <person name="Hatfull G.F."/>
        </authorList>
    </citation>
    <scope>NUCLEOTIDE SEQUENCE [LARGE SCALE GENOMIC DNA]</scope>
</reference>
<gene>
    <name evidence="8" type="ORF">CHUDEA5_2540</name>
</gene>
<dbReference type="PANTHER" id="PTHR14344">
    <property type="entry name" value="WD REPEAT PROTEIN"/>
    <property type="match status" value="1"/>
</dbReference>
<keyword evidence="2" id="KW-0963">Cytoplasm</keyword>
<evidence type="ECO:0000256" key="5">
    <source>
        <dbReference type="ARBA" id="ARBA00022737"/>
    </source>
</evidence>
<evidence type="ECO:0000256" key="4">
    <source>
        <dbReference type="ARBA" id="ARBA00022694"/>
    </source>
</evidence>
<dbReference type="EMBL" id="LN877951">
    <property type="protein sequence ID" value="CUV06242.1"/>
    <property type="molecule type" value="Genomic_DNA"/>
</dbReference>
<dbReference type="VEuPathDB" id="CryptoDB:CHUDEA5_2540"/>
<dbReference type="SMART" id="SM00320">
    <property type="entry name" value="WD40"/>
    <property type="match status" value="7"/>
</dbReference>
<dbReference type="InterPro" id="IPR036322">
    <property type="entry name" value="WD40_repeat_dom_sf"/>
</dbReference>
<proteinExistence type="inferred from homology"/>
<comment type="subcellular location">
    <subcellularLocation>
        <location evidence="1">Cytoplasm</location>
    </subcellularLocation>
</comment>
<dbReference type="VEuPathDB" id="CryptoDB:GY17_00001443"/>
<dbReference type="VEuPathDB" id="CryptoDB:ChTU502y2012_392g0025"/>
<dbReference type="PROSITE" id="PS50082">
    <property type="entry name" value="WD_REPEATS_2"/>
    <property type="match status" value="2"/>
</dbReference>
<dbReference type="SUPFAM" id="SSF50978">
    <property type="entry name" value="WD40 repeat-like"/>
    <property type="match status" value="3"/>
</dbReference>
<evidence type="ECO:0000256" key="2">
    <source>
        <dbReference type="ARBA" id="ARBA00022490"/>
    </source>
</evidence>
<dbReference type="PANTHER" id="PTHR14344:SF3">
    <property type="entry name" value="WD REPEAT-CONTAINING PROTEIN 6"/>
    <property type="match status" value="1"/>
</dbReference>